<protein>
    <submittedName>
        <fullName evidence="2">Uncharacterized protein</fullName>
    </submittedName>
</protein>
<evidence type="ECO:0000313" key="2">
    <source>
        <dbReference type="EMBL" id="CEK55991.1"/>
    </source>
</evidence>
<feature type="transmembrane region" description="Helical" evidence="1">
    <location>
        <begin position="50"/>
        <end position="74"/>
    </location>
</feature>
<keyword evidence="1" id="KW-0812">Transmembrane</keyword>
<accession>A0A0B6YJM7</accession>
<proteinExistence type="predicted"/>
<evidence type="ECO:0000256" key="1">
    <source>
        <dbReference type="SAM" id="Phobius"/>
    </source>
</evidence>
<dbReference type="AlphaFoldDB" id="A0A0B6YJM7"/>
<name>A0A0B6YJM7_9EUPU</name>
<feature type="non-terminal residue" evidence="2">
    <location>
        <position position="78"/>
    </location>
</feature>
<keyword evidence="1" id="KW-1133">Transmembrane helix</keyword>
<feature type="non-terminal residue" evidence="2">
    <location>
        <position position="1"/>
    </location>
</feature>
<gene>
    <name evidence="2" type="primary">ORF26519</name>
</gene>
<sequence length="78" mass="8996">DRDWSTHGHSPNCIDNGLIDQFEISERKHTTLIFYKTLAMHSDFLHKLKGIFLSLSLSLVCSFLAMFIILLVIYTQPL</sequence>
<reference evidence="2" key="1">
    <citation type="submission" date="2014-12" db="EMBL/GenBank/DDBJ databases">
        <title>Insight into the proteome of Arion vulgaris.</title>
        <authorList>
            <person name="Aradska J."/>
            <person name="Bulat T."/>
            <person name="Smidak R."/>
            <person name="Sarate P."/>
            <person name="Gangsoo J."/>
            <person name="Sialana F."/>
            <person name="Bilban M."/>
            <person name="Lubec G."/>
        </authorList>
    </citation>
    <scope>NUCLEOTIDE SEQUENCE</scope>
    <source>
        <tissue evidence="2">Skin</tissue>
    </source>
</reference>
<organism evidence="2">
    <name type="scientific">Arion vulgaris</name>
    <dbReference type="NCBI Taxonomy" id="1028688"/>
    <lineage>
        <taxon>Eukaryota</taxon>
        <taxon>Metazoa</taxon>
        <taxon>Spiralia</taxon>
        <taxon>Lophotrochozoa</taxon>
        <taxon>Mollusca</taxon>
        <taxon>Gastropoda</taxon>
        <taxon>Heterobranchia</taxon>
        <taxon>Euthyneura</taxon>
        <taxon>Panpulmonata</taxon>
        <taxon>Eupulmonata</taxon>
        <taxon>Stylommatophora</taxon>
        <taxon>Helicina</taxon>
        <taxon>Arionoidea</taxon>
        <taxon>Arionidae</taxon>
        <taxon>Arion</taxon>
    </lineage>
</organism>
<dbReference type="EMBL" id="HACG01009126">
    <property type="protein sequence ID" value="CEK55991.1"/>
    <property type="molecule type" value="Transcribed_RNA"/>
</dbReference>
<keyword evidence="1" id="KW-0472">Membrane</keyword>